<dbReference type="GO" id="GO:0005730">
    <property type="term" value="C:nucleolus"/>
    <property type="evidence" value="ECO:0007669"/>
    <property type="project" value="TreeGrafter"/>
</dbReference>
<gene>
    <name evidence="6" type="primary">PUF6</name>
    <name evidence="6" type="ORF">DL546_004260</name>
</gene>
<feature type="region of interest" description="Disordered" evidence="4">
    <location>
        <begin position="1"/>
        <end position="99"/>
    </location>
</feature>
<dbReference type="Pfam" id="PF08144">
    <property type="entry name" value="CPL"/>
    <property type="match status" value="1"/>
</dbReference>
<evidence type="ECO:0000313" key="7">
    <source>
        <dbReference type="Proteomes" id="UP000275385"/>
    </source>
</evidence>
<dbReference type="AlphaFoldDB" id="A0A420Y4W6"/>
<feature type="region of interest" description="Disordered" evidence="4">
    <location>
        <begin position="635"/>
        <end position="700"/>
    </location>
</feature>
<dbReference type="Gene3D" id="1.25.10.10">
    <property type="entry name" value="Leucine-rich Repeat Variant"/>
    <property type="match status" value="1"/>
</dbReference>
<dbReference type="InterPro" id="IPR016024">
    <property type="entry name" value="ARM-type_fold"/>
</dbReference>
<comment type="caution">
    <text evidence="6">The sequence shown here is derived from an EMBL/GenBank/DDBJ whole genome shotgun (WGS) entry which is preliminary data.</text>
</comment>
<evidence type="ECO:0000256" key="2">
    <source>
        <dbReference type="ARBA" id="ARBA00022884"/>
    </source>
</evidence>
<reference evidence="6 7" key="1">
    <citation type="submission" date="2018-08" db="EMBL/GenBank/DDBJ databases">
        <title>Draft genome of the lignicolous fungus Coniochaeta pulveracea.</title>
        <authorList>
            <person name="Borstlap C.J."/>
            <person name="De Witt R.N."/>
            <person name="Botha A."/>
            <person name="Volschenk H."/>
        </authorList>
    </citation>
    <scope>NUCLEOTIDE SEQUENCE [LARGE SCALE GENOMIC DNA]</scope>
    <source>
        <strain evidence="6 7">CAB683</strain>
    </source>
</reference>
<keyword evidence="2" id="KW-0694">RNA-binding</keyword>
<dbReference type="EMBL" id="QVQW01000051">
    <property type="protein sequence ID" value="RKU42800.1"/>
    <property type="molecule type" value="Genomic_DNA"/>
</dbReference>
<dbReference type="InterPro" id="IPR011989">
    <property type="entry name" value="ARM-like"/>
</dbReference>
<dbReference type="OrthoDB" id="497380at2759"/>
<dbReference type="InterPro" id="IPR033133">
    <property type="entry name" value="PUM-HD"/>
</dbReference>
<feature type="compositionally biased region" description="Basic residues" evidence="4">
    <location>
        <begin position="667"/>
        <end position="676"/>
    </location>
</feature>
<dbReference type="InterPro" id="IPR040059">
    <property type="entry name" value="PUM3"/>
</dbReference>
<evidence type="ECO:0000256" key="1">
    <source>
        <dbReference type="ARBA" id="ARBA00022737"/>
    </source>
</evidence>
<proteinExistence type="predicted"/>
<evidence type="ECO:0000259" key="5">
    <source>
        <dbReference type="PROSITE" id="PS50303"/>
    </source>
</evidence>
<keyword evidence="7" id="KW-1185">Reference proteome</keyword>
<dbReference type="SUPFAM" id="SSF48371">
    <property type="entry name" value="ARM repeat"/>
    <property type="match status" value="1"/>
</dbReference>
<evidence type="ECO:0000256" key="3">
    <source>
        <dbReference type="ARBA" id="ARBA00024893"/>
    </source>
</evidence>
<dbReference type="PROSITE" id="PS50303">
    <property type="entry name" value="PUM_HD"/>
    <property type="match status" value="1"/>
</dbReference>
<dbReference type="GO" id="GO:0003729">
    <property type="term" value="F:mRNA binding"/>
    <property type="evidence" value="ECO:0007669"/>
    <property type="project" value="TreeGrafter"/>
</dbReference>
<feature type="domain" description="PUM-HD" evidence="5">
    <location>
        <begin position="70"/>
        <end position="439"/>
    </location>
</feature>
<feature type="compositionally biased region" description="Basic and acidic residues" evidence="4">
    <location>
        <begin position="15"/>
        <end position="30"/>
    </location>
</feature>
<protein>
    <submittedName>
        <fullName evidence="6">Pumilio domain member 6</fullName>
    </submittedName>
</protein>
<accession>A0A420Y4W6</accession>
<dbReference type="Proteomes" id="UP000275385">
    <property type="component" value="Unassembled WGS sequence"/>
</dbReference>
<dbReference type="InterPro" id="IPR012959">
    <property type="entry name" value="CPL_dom"/>
</dbReference>
<sequence>MGRNTDSSSRNKRKAPYEGKDGVKKSRNDYQKSTFTKHRSSDNNTDGGAKLNVNGYQGEKDSKNANGVGKPSETGQTSRESHIKQKQLAQERKAAKPLADEVHRTKKIWERLRLKSHVPKEERKALLDELYTIITGRIKDLVTKHDAVRAVQTAIKYSTVDQRRTIAKELQGAYAQLAESKYAKFLIGKLLVQNDAEIRDMIIPEFYGRVRKMINHPEASWILDDIYRTVATKQQRAQLLREWYGAEYQLFKSDGSVELTSDLSKMLETDPSKRGPIMKHLFEMINQLIQKKLTGFTMLHDAMLQYFLNTKPDTEDFKEFVEIIKEDENGDLLKNMAFTQSGARLVCLILAHGNAKERKQMLKTYKDTFQLMSGDKWGHVIILTAYDVIDDTVLTGKSIFPEILGRNEEKEVENVIFLANDLNARTTILYLFEGMNRALFPPSHAVDLDILKEVHEIRKKTSKKEADTRRKELINTLSPYLLTAITTSPRELISTSFGCHFIQEVMLSAVGDKEKALEAIAATAEGDPEEVFPEDTFPPPPLHVANDPHAGRMLKTLVAGGRYDKETKTIKPIDPPLNFANILYPHIKERVVAWATGASSFVILGLLESEDFSSKDKLKKALTKNKAALQKAATEETAQQKAKREEFAAKAAAAAAGEEKEEETKDKKKQRKSKKTKAAEEKERPVGNMGSQLILEKLDA</sequence>
<dbReference type="GO" id="GO:0006417">
    <property type="term" value="P:regulation of translation"/>
    <property type="evidence" value="ECO:0007669"/>
    <property type="project" value="TreeGrafter"/>
</dbReference>
<evidence type="ECO:0000313" key="6">
    <source>
        <dbReference type="EMBL" id="RKU42800.1"/>
    </source>
</evidence>
<name>A0A420Y4W6_9PEZI</name>
<dbReference type="InterPro" id="IPR001313">
    <property type="entry name" value="Pumilio_RNA-bd_rpt"/>
</dbReference>
<keyword evidence="1" id="KW-0677">Repeat</keyword>
<dbReference type="PANTHER" id="PTHR13389">
    <property type="entry name" value="PUMILIO HOMOLOG 3"/>
    <property type="match status" value="1"/>
</dbReference>
<organism evidence="6 7">
    <name type="scientific">Coniochaeta pulveracea</name>
    <dbReference type="NCBI Taxonomy" id="177199"/>
    <lineage>
        <taxon>Eukaryota</taxon>
        <taxon>Fungi</taxon>
        <taxon>Dikarya</taxon>
        <taxon>Ascomycota</taxon>
        <taxon>Pezizomycotina</taxon>
        <taxon>Sordariomycetes</taxon>
        <taxon>Sordariomycetidae</taxon>
        <taxon>Coniochaetales</taxon>
        <taxon>Coniochaetaceae</taxon>
        <taxon>Coniochaeta</taxon>
    </lineage>
</organism>
<dbReference type="STRING" id="177199.A0A420Y4W6"/>
<dbReference type="SMART" id="SM00025">
    <property type="entry name" value="Pumilio"/>
    <property type="match status" value="4"/>
</dbReference>
<comment type="function">
    <text evidence="3">RNA-binding nucleolar protein required for pre-rRNA processing. Involved in production of 18S rRNA and assembly of small ribosomal subunit.</text>
</comment>
<dbReference type="PANTHER" id="PTHR13389:SF0">
    <property type="entry name" value="PUMILIO HOMOLOG 3"/>
    <property type="match status" value="1"/>
</dbReference>
<feature type="compositionally biased region" description="Basic and acidic residues" evidence="4">
    <location>
        <begin position="79"/>
        <end position="99"/>
    </location>
</feature>
<evidence type="ECO:0000256" key="4">
    <source>
        <dbReference type="SAM" id="MobiDB-lite"/>
    </source>
</evidence>